<dbReference type="GO" id="GO:0020037">
    <property type="term" value="F:heme binding"/>
    <property type="evidence" value="ECO:0007669"/>
    <property type="project" value="InterPro"/>
</dbReference>
<dbReference type="GO" id="GO:0004497">
    <property type="term" value="F:monooxygenase activity"/>
    <property type="evidence" value="ECO:0007669"/>
    <property type="project" value="InterPro"/>
</dbReference>
<dbReference type="Gene3D" id="1.10.630.10">
    <property type="entry name" value="Cytochrome P450"/>
    <property type="match status" value="1"/>
</dbReference>
<dbReference type="InterPro" id="IPR001128">
    <property type="entry name" value="Cyt_P450"/>
</dbReference>
<proteinExistence type="predicted"/>
<reference evidence="1 2" key="1">
    <citation type="submission" date="2016-05" db="EMBL/GenBank/DDBJ databases">
        <title>A degradative enzymes factory behind the ericoid mycorrhizal symbiosis.</title>
        <authorList>
            <consortium name="DOE Joint Genome Institute"/>
            <person name="Martino E."/>
            <person name="Morin E."/>
            <person name="Grelet G."/>
            <person name="Kuo A."/>
            <person name="Kohler A."/>
            <person name="Daghino S."/>
            <person name="Barry K."/>
            <person name="Choi C."/>
            <person name="Cichocki N."/>
            <person name="Clum A."/>
            <person name="Copeland A."/>
            <person name="Hainaut M."/>
            <person name="Haridas S."/>
            <person name="Labutti K."/>
            <person name="Lindquist E."/>
            <person name="Lipzen A."/>
            <person name="Khouja H.-R."/>
            <person name="Murat C."/>
            <person name="Ohm R."/>
            <person name="Olson A."/>
            <person name="Spatafora J."/>
            <person name="Veneault-Fourrey C."/>
            <person name="Henrissat B."/>
            <person name="Grigoriev I."/>
            <person name="Martin F."/>
            <person name="Perotto S."/>
        </authorList>
    </citation>
    <scope>NUCLEOTIDE SEQUENCE [LARGE SCALE GENOMIC DNA]</scope>
    <source>
        <strain evidence="1 2">UAMH 7357</strain>
    </source>
</reference>
<accession>A0A2J6QPH2</accession>
<protein>
    <submittedName>
        <fullName evidence="1">Cytochrome P450</fullName>
    </submittedName>
</protein>
<dbReference type="InterPro" id="IPR050121">
    <property type="entry name" value="Cytochrome_P450_monoxygenase"/>
</dbReference>
<gene>
    <name evidence="1" type="ORF">NA56DRAFT_675455</name>
</gene>
<keyword evidence="2" id="KW-1185">Reference proteome</keyword>
<name>A0A2J6QPH2_9HELO</name>
<organism evidence="1 2">
    <name type="scientific">Hyaloscypha hepaticicola</name>
    <dbReference type="NCBI Taxonomy" id="2082293"/>
    <lineage>
        <taxon>Eukaryota</taxon>
        <taxon>Fungi</taxon>
        <taxon>Dikarya</taxon>
        <taxon>Ascomycota</taxon>
        <taxon>Pezizomycotina</taxon>
        <taxon>Leotiomycetes</taxon>
        <taxon>Helotiales</taxon>
        <taxon>Hyaloscyphaceae</taxon>
        <taxon>Hyaloscypha</taxon>
    </lineage>
</organism>
<dbReference type="STRING" id="1745343.A0A2J6QPH2"/>
<dbReference type="OrthoDB" id="3945418at2759"/>
<dbReference type="Proteomes" id="UP000235672">
    <property type="component" value="Unassembled WGS sequence"/>
</dbReference>
<dbReference type="PANTHER" id="PTHR24305:SF152">
    <property type="entry name" value="P450, PUTATIVE (EUROFUNG)-RELATED"/>
    <property type="match status" value="1"/>
</dbReference>
<dbReference type="GO" id="GO:0005506">
    <property type="term" value="F:iron ion binding"/>
    <property type="evidence" value="ECO:0007669"/>
    <property type="project" value="InterPro"/>
</dbReference>
<dbReference type="Pfam" id="PF00067">
    <property type="entry name" value="p450"/>
    <property type="match status" value="1"/>
</dbReference>
<dbReference type="PANTHER" id="PTHR24305">
    <property type="entry name" value="CYTOCHROME P450"/>
    <property type="match status" value="1"/>
</dbReference>
<dbReference type="InterPro" id="IPR036396">
    <property type="entry name" value="Cyt_P450_sf"/>
</dbReference>
<dbReference type="AlphaFoldDB" id="A0A2J6QPH2"/>
<dbReference type="EMBL" id="KZ613464">
    <property type="protein sequence ID" value="PMD28158.1"/>
    <property type="molecule type" value="Genomic_DNA"/>
</dbReference>
<dbReference type="GO" id="GO:0016705">
    <property type="term" value="F:oxidoreductase activity, acting on paired donors, with incorporation or reduction of molecular oxygen"/>
    <property type="evidence" value="ECO:0007669"/>
    <property type="project" value="InterPro"/>
</dbReference>
<evidence type="ECO:0000313" key="1">
    <source>
        <dbReference type="EMBL" id="PMD28158.1"/>
    </source>
</evidence>
<evidence type="ECO:0000313" key="2">
    <source>
        <dbReference type="Proteomes" id="UP000235672"/>
    </source>
</evidence>
<sequence length="371" mass="42557">MLFLGPIIRIGPNEVHIHDLEYFNQLLSFRALNKWAMMAHQFGISEALFGTEDYKQYTKKRAAFGDSFSRSAALKYQDLMNEHLDKACDIIKRRNTEGQTFNFIDDEVSTRGLYHRKHEVIFGLFHLGRHIYYLIPLLCDLLWQQIKQAAGGSRPKWSMLSYLSEVKNPSYSAEARKFKPVMATFMEAKLSDSDKTLDASAQQGVAVWSRGWETVGTTVTLGTYQVLKNPRMAGRLKFELKTAWQDIRESPSMEARDECLYLTALIKESLRFTSPPGRDYKFPPRTIISTSLSMVSMDPSIWSSDTEVFRPERWIGKENEGGKLDQWLVSFSRGTRADVTDDDILTYRDGDTGIPKNWCQRLPVWADAVTS</sequence>
<dbReference type="SUPFAM" id="SSF48264">
    <property type="entry name" value="Cytochrome P450"/>
    <property type="match status" value="1"/>
</dbReference>